<proteinExistence type="predicted"/>
<dbReference type="InterPro" id="IPR000504">
    <property type="entry name" value="RRM_dom"/>
</dbReference>
<evidence type="ECO:0000313" key="2">
    <source>
        <dbReference type="EMBL" id="KAL1565942.1"/>
    </source>
</evidence>
<evidence type="ECO:0000259" key="1">
    <source>
        <dbReference type="Pfam" id="PF00076"/>
    </source>
</evidence>
<accession>A0ABD1IB44</accession>
<dbReference type="Proteomes" id="UP001567538">
    <property type="component" value="Unassembled WGS sequence"/>
</dbReference>
<dbReference type="SUPFAM" id="SSF54928">
    <property type="entry name" value="RNA-binding domain, RBD"/>
    <property type="match status" value="1"/>
</dbReference>
<dbReference type="InterPro" id="IPR035979">
    <property type="entry name" value="RBD_domain_sf"/>
</dbReference>
<dbReference type="Pfam" id="PF00076">
    <property type="entry name" value="RRM_1"/>
    <property type="match status" value="1"/>
</dbReference>
<feature type="domain" description="RRM" evidence="1">
    <location>
        <begin position="4"/>
        <end position="35"/>
    </location>
</feature>
<reference evidence="2 3" key="1">
    <citation type="submission" date="2024-06" db="EMBL/GenBank/DDBJ databases">
        <title>A chromosome level genome sequence of Diviner's sage (Salvia divinorum).</title>
        <authorList>
            <person name="Ford S.A."/>
            <person name="Ro D.-K."/>
            <person name="Ness R.W."/>
            <person name="Phillips M.A."/>
        </authorList>
    </citation>
    <scope>NUCLEOTIDE SEQUENCE [LARGE SCALE GENOMIC DNA]</scope>
    <source>
        <strain evidence="2">SAF-2024a</strain>
        <tissue evidence="2">Leaf</tissue>
    </source>
</reference>
<dbReference type="AlphaFoldDB" id="A0ABD1IB44"/>
<dbReference type="InterPro" id="IPR012677">
    <property type="entry name" value="Nucleotide-bd_a/b_plait_sf"/>
</dbReference>
<organism evidence="2 3">
    <name type="scientific">Salvia divinorum</name>
    <name type="common">Maria pastora</name>
    <name type="synonym">Diviner's sage</name>
    <dbReference type="NCBI Taxonomy" id="28513"/>
    <lineage>
        <taxon>Eukaryota</taxon>
        <taxon>Viridiplantae</taxon>
        <taxon>Streptophyta</taxon>
        <taxon>Embryophyta</taxon>
        <taxon>Tracheophyta</taxon>
        <taxon>Spermatophyta</taxon>
        <taxon>Magnoliopsida</taxon>
        <taxon>eudicotyledons</taxon>
        <taxon>Gunneridae</taxon>
        <taxon>Pentapetalae</taxon>
        <taxon>asterids</taxon>
        <taxon>lamiids</taxon>
        <taxon>Lamiales</taxon>
        <taxon>Lamiaceae</taxon>
        <taxon>Nepetoideae</taxon>
        <taxon>Mentheae</taxon>
        <taxon>Salviinae</taxon>
        <taxon>Salvia</taxon>
        <taxon>Salvia subgen. Calosphace</taxon>
    </lineage>
</organism>
<sequence>MRAIYCAKFGYDTRESDLKSLFSQYGKVVRIEMETGRMPRKMIFRLRNDGLCMTESSTSAYAAHPFPCSNLNKLPRHREVVHVEMKKGPMPMSFYIGLPSTCRMSLTQMEIFEITSTLLAMLPQ</sequence>
<dbReference type="Gene3D" id="3.30.70.330">
    <property type="match status" value="1"/>
</dbReference>
<dbReference type="EMBL" id="JBEAFC010000002">
    <property type="protein sequence ID" value="KAL1565942.1"/>
    <property type="molecule type" value="Genomic_DNA"/>
</dbReference>
<name>A0ABD1IB44_SALDI</name>
<evidence type="ECO:0000313" key="3">
    <source>
        <dbReference type="Proteomes" id="UP001567538"/>
    </source>
</evidence>
<gene>
    <name evidence="2" type="ORF">AAHA92_01612</name>
</gene>
<keyword evidence="3" id="KW-1185">Reference proteome</keyword>
<comment type="caution">
    <text evidence="2">The sequence shown here is derived from an EMBL/GenBank/DDBJ whole genome shotgun (WGS) entry which is preliminary data.</text>
</comment>
<protein>
    <submittedName>
        <fullName evidence="2">Serine/arginine-rich splicing factor RS31-like</fullName>
    </submittedName>
</protein>